<organism evidence="3 4">
    <name type="scientific">Microbacterium schleiferi</name>
    <dbReference type="NCBI Taxonomy" id="69362"/>
    <lineage>
        <taxon>Bacteria</taxon>
        <taxon>Bacillati</taxon>
        <taxon>Actinomycetota</taxon>
        <taxon>Actinomycetes</taxon>
        <taxon>Micrococcales</taxon>
        <taxon>Microbacteriaceae</taxon>
        <taxon>Microbacterium</taxon>
    </lineage>
</organism>
<reference evidence="3 4" key="1">
    <citation type="submission" date="2024-01" db="EMBL/GenBank/DDBJ databases">
        <title>the genome sequence of strain Microbacterium schleiferi NBRC 15075.</title>
        <authorList>
            <person name="Ding Y."/>
            <person name="Zhang G."/>
        </authorList>
    </citation>
    <scope>NUCLEOTIDE SEQUENCE [LARGE SCALE GENOMIC DNA]</scope>
    <source>
        <strain evidence="3 4">NBRC 15075</strain>
    </source>
</reference>
<keyword evidence="2" id="KW-1133">Transmembrane helix</keyword>
<protein>
    <submittedName>
        <fullName evidence="3">DUF6264 family protein</fullName>
    </submittedName>
</protein>
<evidence type="ECO:0000256" key="2">
    <source>
        <dbReference type="SAM" id="Phobius"/>
    </source>
</evidence>
<keyword evidence="4" id="KW-1185">Reference proteome</keyword>
<dbReference type="InterPro" id="IPR046231">
    <property type="entry name" value="DUF6264"/>
</dbReference>
<feature type="transmembrane region" description="Helical" evidence="2">
    <location>
        <begin position="64"/>
        <end position="90"/>
    </location>
</feature>
<dbReference type="Pfam" id="PF19779">
    <property type="entry name" value="DUF6264"/>
    <property type="match status" value="1"/>
</dbReference>
<feature type="compositionally biased region" description="Basic and acidic residues" evidence="1">
    <location>
        <begin position="20"/>
        <end position="29"/>
    </location>
</feature>
<feature type="transmembrane region" description="Helical" evidence="2">
    <location>
        <begin position="110"/>
        <end position="134"/>
    </location>
</feature>
<feature type="transmembrane region" description="Helical" evidence="2">
    <location>
        <begin position="141"/>
        <end position="164"/>
    </location>
</feature>
<feature type="region of interest" description="Disordered" evidence="1">
    <location>
        <begin position="1"/>
        <end position="58"/>
    </location>
</feature>
<dbReference type="RefSeq" id="WP_331792246.1">
    <property type="nucleotide sequence ID" value="NZ_BAAAUO010000001.1"/>
</dbReference>
<evidence type="ECO:0000313" key="3">
    <source>
        <dbReference type="EMBL" id="MEF2256151.1"/>
    </source>
</evidence>
<name>A0ABU7VAU1_9MICO</name>
<sequence length="166" mass="17939">MSDPKDPVFRMDPSTFRVQEPPRAEHADVPGETDTASEAPEGDPTQPEAPVAPRPRKPRRPLRWADLIVSIVLFLLLAAAAVTASIFGAFLTFASDSCSATGCNFNVMTIGIWVAVLSPWVVFLVALAGSIVMIVLRRISLWIPITAFVLMVALWLIGAVLVWAGT</sequence>
<proteinExistence type="predicted"/>
<dbReference type="Proteomes" id="UP001351900">
    <property type="component" value="Unassembled WGS sequence"/>
</dbReference>
<keyword evidence="2" id="KW-0472">Membrane</keyword>
<comment type="caution">
    <text evidence="3">The sequence shown here is derived from an EMBL/GenBank/DDBJ whole genome shotgun (WGS) entry which is preliminary data.</text>
</comment>
<evidence type="ECO:0000313" key="4">
    <source>
        <dbReference type="Proteomes" id="UP001351900"/>
    </source>
</evidence>
<dbReference type="EMBL" id="JAZHOV010000008">
    <property type="protein sequence ID" value="MEF2256151.1"/>
    <property type="molecule type" value="Genomic_DNA"/>
</dbReference>
<dbReference type="SUPFAM" id="SSF103473">
    <property type="entry name" value="MFS general substrate transporter"/>
    <property type="match status" value="1"/>
</dbReference>
<gene>
    <name evidence="3" type="ORF">V2V91_13555</name>
</gene>
<evidence type="ECO:0000256" key="1">
    <source>
        <dbReference type="SAM" id="MobiDB-lite"/>
    </source>
</evidence>
<accession>A0ABU7VAU1</accession>
<keyword evidence="2" id="KW-0812">Transmembrane</keyword>
<dbReference type="InterPro" id="IPR036259">
    <property type="entry name" value="MFS_trans_sf"/>
</dbReference>